<evidence type="ECO:0000313" key="8">
    <source>
        <dbReference type="EMBL" id="KAE8383109.1"/>
    </source>
</evidence>
<reference evidence="8 9" key="1">
    <citation type="submission" date="2019-04" db="EMBL/GenBank/DDBJ databases">
        <title>Friends and foes A comparative genomics studyof 23 Aspergillus species from section Flavi.</title>
        <authorList>
            <consortium name="DOE Joint Genome Institute"/>
            <person name="Kjaerbolling I."/>
            <person name="Vesth T."/>
            <person name="Frisvad J.C."/>
            <person name="Nybo J.L."/>
            <person name="Theobald S."/>
            <person name="Kildgaard S."/>
            <person name="Isbrandt T."/>
            <person name="Kuo A."/>
            <person name="Sato A."/>
            <person name="Lyhne E.K."/>
            <person name="Kogle M.E."/>
            <person name="Wiebenga A."/>
            <person name="Kun R.S."/>
            <person name="Lubbers R.J."/>
            <person name="Makela M.R."/>
            <person name="Barry K."/>
            <person name="Chovatia M."/>
            <person name="Clum A."/>
            <person name="Daum C."/>
            <person name="Haridas S."/>
            <person name="He G."/>
            <person name="LaButti K."/>
            <person name="Lipzen A."/>
            <person name="Mondo S."/>
            <person name="Riley R."/>
            <person name="Salamov A."/>
            <person name="Simmons B.A."/>
            <person name="Magnuson J.K."/>
            <person name="Henrissat B."/>
            <person name="Mortensen U.H."/>
            <person name="Larsen T.O."/>
            <person name="Devries R.P."/>
            <person name="Grigoriev I.V."/>
            <person name="Machida M."/>
            <person name="Baker S.E."/>
            <person name="Andersen M.R."/>
        </authorList>
    </citation>
    <scope>NUCLEOTIDE SEQUENCE [LARGE SCALE GENOMIC DNA]</scope>
    <source>
        <strain evidence="8 9">IBT 29228</strain>
    </source>
</reference>
<dbReference type="FunFam" id="1.20.1250.20:FF:000460">
    <property type="entry name" value="MFS multidrug transporter, putative"/>
    <property type="match status" value="1"/>
</dbReference>
<evidence type="ECO:0000259" key="7">
    <source>
        <dbReference type="PROSITE" id="PS50850"/>
    </source>
</evidence>
<dbReference type="EMBL" id="ML736157">
    <property type="protein sequence ID" value="KAE8383109.1"/>
    <property type="molecule type" value="Genomic_DNA"/>
</dbReference>
<evidence type="ECO:0000256" key="1">
    <source>
        <dbReference type="ARBA" id="ARBA00004141"/>
    </source>
</evidence>
<organism evidence="8 9">
    <name type="scientific">Aspergillus bertholletiae</name>
    <dbReference type="NCBI Taxonomy" id="1226010"/>
    <lineage>
        <taxon>Eukaryota</taxon>
        <taxon>Fungi</taxon>
        <taxon>Dikarya</taxon>
        <taxon>Ascomycota</taxon>
        <taxon>Pezizomycotina</taxon>
        <taxon>Eurotiomycetes</taxon>
        <taxon>Eurotiomycetidae</taxon>
        <taxon>Eurotiales</taxon>
        <taxon>Aspergillaceae</taxon>
        <taxon>Aspergillus</taxon>
        <taxon>Aspergillus subgen. Circumdati</taxon>
    </lineage>
</organism>
<name>A0A5N7BMV1_9EURO</name>
<comment type="subcellular location">
    <subcellularLocation>
        <location evidence="1">Membrane</location>
        <topology evidence="1">Multi-pass membrane protein</topology>
    </subcellularLocation>
</comment>
<feature type="transmembrane region" description="Helical" evidence="6">
    <location>
        <begin position="390"/>
        <end position="413"/>
    </location>
</feature>
<dbReference type="InterPro" id="IPR011701">
    <property type="entry name" value="MFS"/>
</dbReference>
<keyword evidence="3 6" id="KW-1133">Transmembrane helix</keyword>
<feature type="transmembrane region" description="Helical" evidence="6">
    <location>
        <begin position="458"/>
        <end position="477"/>
    </location>
</feature>
<dbReference type="GO" id="GO:0016020">
    <property type="term" value="C:membrane"/>
    <property type="evidence" value="ECO:0007669"/>
    <property type="project" value="UniProtKB-SubCell"/>
</dbReference>
<dbReference type="AlphaFoldDB" id="A0A5N7BMV1"/>
<gene>
    <name evidence="8" type="ORF">BDV26DRAFT_304011</name>
</gene>
<feature type="transmembrane region" description="Helical" evidence="6">
    <location>
        <begin position="425"/>
        <end position="446"/>
    </location>
</feature>
<feature type="transmembrane region" description="Helical" evidence="6">
    <location>
        <begin position="324"/>
        <end position="344"/>
    </location>
</feature>
<dbReference type="PANTHER" id="PTHR23502:SF33">
    <property type="entry name" value="MAJOR FACILITATOR SUPERFAMILY (MFS) PROFILE DOMAIN-CONTAINING PROTEIN-RELATED"/>
    <property type="match status" value="1"/>
</dbReference>
<dbReference type="CDD" id="cd17323">
    <property type="entry name" value="MFS_Tpo1_MDR_like"/>
    <property type="match status" value="1"/>
</dbReference>
<feature type="transmembrane region" description="Helical" evidence="6">
    <location>
        <begin position="91"/>
        <end position="111"/>
    </location>
</feature>
<feature type="domain" description="Major facilitator superfamily (MFS) profile" evidence="7">
    <location>
        <begin position="52"/>
        <end position="486"/>
    </location>
</feature>
<evidence type="ECO:0000256" key="5">
    <source>
        <dbReference type="SAM" id="MobiDB-lite"/>
    </source>
</evidence>
<dbReference type="PROSITE" id="PS50850">
    <property type="entry name" value="MFS"/>
    <property type="match status" value="1"/>
</dbReference>
<evidence type="ECO:0000256" key="3">
    <source>
        <dbReference type="ARBA" id="ARBA00022989"/>
    </source>
</evidence>
<protein>
    <submittedName>
        <fullName evidence="8">Major facilitator superfamily domain-containing protein</fullName>
    </submittedName>
</protein>
<keyword evidence="4 6" id="KW-0472">Membrane</keyword>
<dbReference type="SUPFAM" id="SSF103473">
    <property type="entry name" value="MFS general substrate transporter"/>
    <property type="match status" value="1"/>
</dbReference>
<dbReference type="Proteomes" id="UP000326198">
    <property type="component" value="Unassembled WGS sequence"/>
</dbReference>
<dbReference type="Pfam" id="PF07690">
    <property type="entry name" value="MFS_1"/>
    <property type="match status" value="1"/>
</dbReference>
<feature type="transmembrane region" description="Helical" evidence="6">
    <location>
        <begin position="118"/>
        <end position="138"/>
    </location>
</feature>
<keyword evidence="9" id="KW-1185">Reference proteome</keyword>
<dbReference type="OrthoDB" id="5296287at2759"/>
<evidence type="ECO:0000256" key="6">
    <source>
        <dbReference type="SAM" id="Phobius"/>
    </source>
</evidence>
<accession>A0A5N7BMV1</accession>
<evidence type="ECO:0000313" key="9">
    <source>
        <dbReference type="Proteomes" id="UP000326198"/>
    </source>
</evidence>
<feature type="transmembrane region" description="Helical" evidence="6">
    <location>
        <begin position="279"/>
        <end position="304"/>
    </location>
</feature>
<feature type="transmembrane region" description="Helical" evidence="6">
    <location>
        <begin position="207"/>
        <end position="227"/>
    </location>
</feature>
<feature type="transmembrane region" description="Helical" evidence="6">
    <location>
        <begin position="365"/>
        <end position="384"/>
    </location>
</feature>
<feature type="transmembrane region" description="Helical" evidence="6">
    <location>
        <begin position="144"/>
        <end position="169"/>
    </location>
</feature>
<feature type="compositionally biased region" description="Basic and acidic residues" evidence="5">
    <location>
        <begin position="1"/>
        <end position="11"/>
    </location>
</feature>
<feature type="transmembrane region" description="Helical" evidence="6">
    <location>
        <begin position="50"/>
        <end position="71"/>
    </location>
</feature>
<dbReference type="InterPro" id="IPR020846">
    <property type="entry name" value="MFS_dom"/>
</dbReference>
<feature type="transmembrane region" description="Helical" evidence="6">
    <location>
        <begin position="176"/>
        <end position="201"/>
    </location>
</feature>
<dbReference type="PANTHER" id="PTHR23502">
    <property type="entry name" value="MAJOR FACILITATOR SUPERFAMILY"/>
    <property type="match status" value="1"/>
</dbReference>
<sequence>MSDEEKNKQKAEPAASRETYPEMDLEHDIVGWESQDDPLNPRNYPPSRKWLQLATVSMITFISPFASSVFAPGVSLADQEFGNTSSIRSSFAVTAYLFGYFSGPLVLSPLSEVCGRRITLNAATTIFVLFQIGCALAPNLPALIVFRFFTGFGGSGCLTIGGGVIADLFEPEQRGLALSFFSFGPLFAPVIGPICGGFIAQRAGWRWTFWVLVIVGGTLTGIVMVTNRETNPTVLIRRKTAALRKELNRPELRSCYEKEGETRGPATLLIRTCTRVIRLLATSPIVLIMALYIASVYGCLYLLFTTITSVFQDQYGWNVETSGLAYIGLGLGFFAGQVVFAFTSDRILIRLKQRNNNVLEPEMRLPLCLPFALFVPISFFWYGWSVQEKTHWIVPIIALFPFAFGIIGIFGTLQAYIIDSYPRYAASGIGALTVTRSLFGALLPLAGPPMYEKLGYGWGNSLLGFVTLAMVLLPILFRRVGASLRQKFPVDLE</sequence>
<dbReference type="InterPro" id="IPR036259">
    <property type="entry name" value="MFS_trans_sf"/>
</dbReference>
<proteinExistence type="predicted"/>
<keyword evidence="2 6" id="KW-0812">Transmembrane</keyword>
<evidence type="ECO:0000256" key="4">
    <source>
        <dbReference type="ARBA" id="ARBA00023136"/>
    </source>
</evidence>
<dbReference type="Gene3D" id="1.20.1250.20">
    <property type="entry name" value="MFS general substrate transporter like domains"/>
    <property type="match status" value="1"/>
</dbReference>
<dbReference type="GO" id="GO:0022857">
    <property type="term" value="F:transmembrane transporter activity"/>
    <property type="evidence" value="ECO:0007669"/>
    <property type="project" value="InterPro"/>
</dbReference>
<evidence type="ECO:0000256" key="2">
    <source>
        <dbReference type="ARBA" id="ARBA00022692"/>
    </source>
</evidence>
<feature type="region of interest" description="Disordered" evidence="5">
    <location>
        <begin position="1"/>
        <end position="27"/>
    </location>
</feature>